<protein>
    <submittedName>
        <fullName evidence="1">Uncharacterized protein</fullName>
    </submittedName>
</protein>
<dbReference type="SUPFAM" id="SSF56801">
    <property type="entry name" value="Acetyl-CoA synthetase-like"/>
    <property type="match status" value="1"/>
</dbReference>
<proteinExistence type="predicted"/>
<name>A0A150SF35_SORCE</name>
<dbReference type="Gene3D" id="3.40.50.12780">
    <property type="entry name" value="N-terminal domain of ligase-like"/>
    <property type="match status" value="1"/>
</dbReference>
<dbReference type="AlphaFoldDB" id="A0A150SF35"/>
<evidence type="ECO:0000313" key="1">
    <source>
        <dbReference type="EMBL" id="KYF91082.1"/>
    </source>
</evidence>
<dbReference type="Proteomes" id="UP000075515">
    <property type="component" value="Unassembled WGS sequence"/>
</dbReference>
<dbReference type="PANTHER" id="PTHR36932:SF1">
    <property type="entry name" value="CAPSULAR POLYSACCHARIDE BIOSYNTHESIS PROTEIN"/>
    <property type="match status" value="1"/>
</dbReference>
<reference evidence="1 2" key="1">
    <citation type="submission" date="2014-02" db="EMBL/GenBank/DDBJ databases">
        <title>The small core and large imbalanced accessory genome model reveals a collaborative survival strategy of Sorangium cellulosum strains in nature.</title>
        <authorList>
            <person name="Han K."/>
            <person name="Peng R."/>
            <person name="Blom J."/>
            <person name="Li Y.-Z."/>
        </authorList>
    </citation>
    <scope>NUCLEOTIDE SEQUENCE [LARGE SCALE GENOMIC DNA]</scope>
    <source>
        <strain evidence="1 2">So0149</strain>
    </source>
</reference>
<gene>
    <name evidence="1" type="ORF">BE18_04580</name>
</gene>
<dbReference type="InterPro" id="IPR042099">
    <property type="entry name" value="ANL_N_sf"/>
</dbReference>
<evidence type="ECO:0000313" key="2">
    <source>
        <dbReference type="Proteomes" id="UP000075515"/>
    </source>
</evidence>
<comment type="caution">
    <text evidence="1">The sequence shown here is derived from an EMBL/GenBank/DDBJ whole genome shotgun (WGS) entry which is preliminary data.</text>
</comment>
<dbReference type="EMBL" id="JEMC01002069">
    <property type="protein sequence ID" value="KYF91082.1"/>
    <property type="molecule type" value="Genomic_DNA"/>
</dbReference>
<sequence>MYRAYGNIDMAWREAAFAHKNVPFFRKRASPLPASPSTSTFAEVPATTKADYRKNFPAGILVDGRSLSDPYVQRYQSSGTSGDRLISVVHSFKLAERMASCLSVNRSLAFLRDAPKIRMCRYAAPNCSDVECSNPNTSMEDRILQDGTLVLPVYHDLLTTPEPMLRAAFEELHSYEPNVWYMDPMHLSVLIKKARSAGWEFDLNRKVAVLLTYTFATRALLRQIDAFCGGSFPVASVMAMSEFGFVGLGCEHGRLHLDSKDFYLEFSELETRDQPSPLWELFITSVGDRLCPHVRYRTNDVYELLGECECGSPFPAVAFQGRTKDLVRLPSGRVVTPGALDAAVGAPEWIDIFQLTYQRPSSFIFRYSGDAERYDAAEMEALRARLADLLRSTSIRFEAVQYFPFERGGKFQLIRTS</sequence>
<accession>A0A150SF35</accession>
<dbReference type="PANTHER" id="PTHR36932">
    <property type="entry name" value="CAPSULAR POLYSACCHARIDE BIOSYNTHESIS PROTEIN"/>
    <property type="match status" value="1"/>
</dbReference>
<dbReference type="InterPro" id="IPR053158">
    <property type="entry name" value="CapK_Type1_Caps_Biosynth"/>
</dbReference>
<organism evidence="1 2">
    <name type="scientific">Sorangium cellulosum</name>
    <name type="common">Polyangium cellulosum</name>
    <dbReference type="NCBI Taxonomy" id="56"/>
    <lineage>
        <taxon>Bacteria</taxon>
        <taxon>Pseudomonadati</taxon>
        <taxon>Myxococcota</taxon>
        <taxon>Polyangia</taxon>
        <taxon>Polyangiales</taxon>
        <taxon>Polyangiaceae</taxon>
        <taxon>Sorangium</taxon>
    </lineage>
</organism>